<dbReference type="AlphaFoldDB" id="A0A537J2X5"/>
<evidence type="ECO:0000256" key="1">
    <source>
        <dbReference type="ARBA" id="ARBA00022676"/>
    </source>
</evidence>
<evidence type="ECO:0000313" key="3">
    <source>
        <dbReference type="EMBL" id="TMI77898.1"/>
    </source>
</evidence>
<dbReference type="InterPro" id="IPR004629">
    <property type="entry name" value="WecG_TagA_CpsF"/>
</dbReference>
<dbReference type="EMBL" id="VBAN01000470">
    <property type="protein sequence ID" value="TMI77898.1"/>
    <property type="molecule type" value="Genomic_DNA"/>
</dbReference>
<reference evidence="3 4" key="1">
    <citation type="journal article" date="2019" name="Nat. Microbiol.">
        <title>Mediterranean grassland soil C-N compound turnover is dependent on rainfall and depth, and is mediated by genomically divergent microorganisms.</title>
        <authorList>
            <person name="Diamond S."/>
            <person name="Andeer P.F."/>
            <person name="Li Z."/>
            <person name="Crits-Christoph A."/>
            <person name="Burstein D."/>
            <person name="Anantharaman K."/>
            <person name="Lane K.R."/>
            <person name="Thomas B.C."/>
            <person name="Pan C."/>
            <person name="Northen T.R."/>
            <person name="Banfield J.F."/>
        </authorList>
    </citation>
    <scope>NUCLEOTIDE SEQUENCE [LARGE SCALE GENOMIC DNA]</scope>
    <source>
        <strain evidence="3">NP_6</strain>
    </source>
</reference>
<organism evidence="3 4">
    <name type="scientific">Candidatus Segetimicrobium genomatis</name>
    <dbReference type="NCBI Taxonomy" id="2569760"/>
    <lineage>
        <taxon>Bacteria</taxon>
        <taxon>Bacillati</taxon>
        <taxon>Candidatus Sysuimicrobiota</taxon>
        <taxon>Candidatus Sysuimicrobiia</taxon>
        <taxon>Candidatus Sysuimicrobiales</taxon>
        <taxon>Candidatus Segetimicrobiaceae</taxon>
        <taxon>Candidatus Segetimicrobium</taxon>
    </lineage>
</organism>
<protein>
    <submittedName>
        <fullName evidence="3">WecB/TagA/CpsF family glycosyltransferase</fullName>
    </submittedName>
</protein>
<evidence type="ECO:0000256" key="2">
    <source>
        <dbReference type="ARBA" id="ARBA00022679"/>
    </source>
</evidence>
<name>A0A537J2X5_9BACT</name>
<proteinExistence type="predicted"/>
<keyword evidence="2 3" id="KW-0808">Transferase</keyword>
<dbReference type="Proteomes" id="UP000318093">
    <property type="component" value="Unassembled WGS sequence"/>
</dbReference>
<dbReference type="CDD" id="cd06533">
    <property type="entry name" value="Glyco_transf_WecG_TagA"/>
    <property type="match status" value="1"/>
</dbReference>
<dbReference type="PANTHER" id="PTHR34136">
    <property type="match status" value="1"/>
</dbReference>
<accession>A0A537J2X5</accession>
<gene>
    <name evidence="3" type="ORF">E6H03_13075</name>
</gene>
<dbReference type="Pfam" id="PF03808">
    <property type="entry name" value="Glyco_tran_WecG"/>
    <property type="match status" value="1"/>
</dbReference>
<dbReference type="NCBIfam" id="TIGR00696">
    <property type="entry name" value="wecG_tagA_cpsF"/>
    <property type="match status" value="1"/>
</dbReference>
<dbReference type="GO" id="GO:0016758">
    <property type="term" value="F:hexosyltransferase activity"/>
    <property type="evidence" value="ECO:0007669"/>
    <property type="project" value="TreeGrafter"/>
</dbReference>
<keyword evidence="1" id="KW-0328">Glycosyltransferase</keyword>
<evidence type="ECO:0000313" key="4">
    <source>
        <dbReference type="Proteomes" id="UP000318093"/>
    </source>
</evidence>
<sequence>MFDDVTLQEAVAGLDRAIAGGIRGYVVTMNVDFVVRFRRDAAFRVACERAALRVADGMPIIWGTRLLGRPLRARVAGADLVPALCRLAAGSGHTVFFLGGQPGVADMAARRLEARFPGLRVAGTYSPPDHFEPEGTAAEAAVHAVNAAKPTLLFVALGSPKQELWVHRHWDRLDTIVAVCVGAALDFAAGSRTRAPGWMQRAGLEWLWRLALEPGRLWKRYLVRDAAFLGIFLTEWWRERIKTPGR</sequence>
<comment type="caution">
    <text evidence="3">The sequence shown here is derived from an EMBL/GenBank/DDBJ whole genome shotgun (WGS) entry which is preliminary data.</text>
</comment>
<dbReference type="PANTHER" id="PTHR34136:SF1">
    <property type="entry name" value="UDP-N-ACETYL-D-MANNOSAMINURONIC ACID TRANSFERASE"/>
    <property type="match status" value="1"/>
</dbReference>